<gene>
    <name evidence="1" type="ORF">Metal_1669</name>
</gene>
<evidence type="ECO:0000313" key="2">
    <source>
        <dbReference type="Proteomes" id="UP000005090"/>
    </source>
</evidence>
<dbReference type="EMBL" id="CM001475">
    <property type="protein sequence ID" value="EIC29444.1"/>
    <property type="molecule type" value="Genomic_DNA"/>
</dbReference>
<evidence type="ECO:0000313" key="1">
    <source>
        <dbReference type="EMBL" id="EIC29444.1"/>
    </source>
</evidence>
<keyword evidence="2" id="KW-1185">Reference proteome</keyword>
<dbReference type="HOGENOM" id="CLU_2343452_0_0_6"/>
<dbReference type="AlphaFoldDB" id="H8GM83"/>
<sequence>MTNLEKKQRCAVSVVRTALDSQGIHGRDVCASRAPSTEWGENFAVFVSAPPGADIEPYYETGKTLTEAVRKVLATVKGRQKKNGLKVTDESPEAAPF</sequence>
<organism evidence="1 2">
    <name type="scientific">Methylomicrobium album BG8</name>
    <dbReference type="NCBI Taxonomy" id="686340"/>
    <lineage>
        <taxon>Bacteria</taxon>
        <taxon>Pseudomonadati</taxon>
        <taxon>Pseudomonadota</taxon>
        <taxon>Gammaproteobacteria</taxon>
        <taxon>Methylococcales</taxon>
        <taxon>Methylococcaceae</taxon>
        <taxon>Methylomicrobium</taxon>
    </lineage>
</organism>
<proteinExistence type="predicted"/>
<reference evidence="1 2" key="1">
    <citation type="journal article" date="2013" name="Genome Announc.">
        <title>Genome Sequence of the Obligate Gammaproteobacterial Methanotroph Methylomicrobium album Strain BG8.</title>
        <authorList>
            <person name="Kits K.D."/>
            <person name="Kalyuzhnaya M.G."/>
            <person name="Klotz M.G."/>
            <person name="Jetten M.S."/>
            <person name="Op den Camp H.J."/>
            <person name="Vuilleumier S."/>
            <person name="Bringel F."/>
            <person name="Dispirito A.A."/>
            <person name="Murrell J.C."/>
            <person name="Bruce D."/>
            <person name="Cheng J.F."/>
            <person name="Copeland A."/>
            <person name="Goodwin L."/>
            <person name="Hauser L."/>
            <person name="Lajus A."/>
            <person name="Land M.L."/>
            <person name="Lapidus A."/>
            <person name="Lucas S."/>
            <person name="Medigue C."/>
            <person name="Pitluck S."/>
            <person name="Woyke T."/>
            <person name="Zeytun A."/>
            <person name="Stein L.Y."/>
        </authorList>
    </citation>
    <scope>NUCLEOTIDE SEQUENCE [LARGE SCALE GENOMIC DNA]</scope>
    <source>
        <strain evidence="1 2">BG8</strain>
    </source>
</reference>
<dbReference type="STRING" id="686340.Metal_1669"/>
<name>H8GM83_METAL</name>
<dbReference type="RefSeq" id="WP_005371292.1">
    <property type="nucleotide sequence ID" value="NZ_CM001475.1"/>
</dbReference>
<dbReference type="Proteomes" id="UP000005090">
    <property type="component" value="Chromosome"/>
</dbReference>
<protein>
    <submittedName>
        <fullName evidence="1">Uncharacterized protein</fullName>
    </submittedName>
</protein>
<accession>H8GM83</accession>